<keyword evidence="1" id="KW-0812">Transmembrane</keyword>
<feature type="transmembrane region" description="Helical" evidence="1">
    <location>
        <begin position="99"/>
        <end position="118"/>
    </location>
</feature>
<evidence type="ECO:0000313" key="3">
    <source>
        <dbReference type="Proteomes" id="UP000250197"/>
    </source>
</evidence>
<dbReference type="AlphaFoldDB" id="A0A2Z2J0L5"/>
<organism evidence="2 3">
    <name type="scientific">Corynebacterium striatum</name>
    <dbReference type="NCBI Taxonomy" id="43770"/>
    <lineage>
        <taxon>Bacteria</taxon>
        <taxon>Bacillati</taxon>
        <taxon>Actinomycetota</taxon>
        <taxon>Actinomycetes</taxon>
        <taxon>Mycobacteriales</taxon>
        <taxon>Corynebacteriaceae</taxon>
        <taxon>Corynebacterium</taxon>
    </lineage>
</organism>
<reference evidence="2 3" key="1">
    <citation type="submission" date="2017-05" db="EMBL/GenBank/DDBJ databases">
        <title>Complete genome sequence of Corynebacterium striatum KC-Na-1 isolated from Neophocaena asiaeorientalis in Korea.</title>
        <authorList>
            <person name="Kim J.H."/>
            <person name="Lee K."/>
        </authorList>
    </citation>
    <scope>NUCLEOTIDE SEQUENCE [LARGE SCALE GENOMIC DNA]</scope>
    <source>
        <strain evidence="2 3">KC-Na-01</strain>
    </source>
</reference>
<keyword evidence="1" id="KW-1133">Transmembrane helix</keyword>
<gene>
    <name evidence="2" type="ORF">CBE89_00355</name>
</gene>
<evidence type="ECO:0000256" key="1">
    <source>
        <dbReference type="SAM" id="Phobius"/>
    </source>
</evidence>
<feature type="transmembrane region" description="Helical" evidence="1">
    <location>
        <begin position="51"/>
        <end position="70"/>
    </location>
</feature>
<evidence type="ECO:0000313" key="2">
    <source>
        <dbReference type="EMBL" id="ART20124.1"/>
    </source>
</evidence>
<keyword evidence="1" id="KW-0472">Membrane</keyword>
<dbReference type="EMBL" id="CP021252">
    <property type="protein sequence ID" value="ART20124.1"/>
    <property type="molecule type" value="Genomic_DNA"/>
</dbReference>
<sequence>MNQPHSQHESNVQADTRVDNYALDDTLAGRITQSAAAGLMLSFPDWIKNKTALGITYVFSFIGFGALVAITNAQREDEEPQAEQPPVEQPQAEQNDSDLKLWAVFAAVILLFVLGGFINVKVSQAVVKRLRKRGLSKPWTAWGAIAAAFVFLVSELEARDIEKLAA</sequence>
<dbReference type="RefSeq" id="WP_086890354.1">
    <property type="nucleotide sequence ID" value="NZ_CP021252.1"/>
</dbReference>
<accession>A0A2Z2J0L5</accession>
<dbReference type="Proteomes" id="UP000250197">
    <property type="component" value="Chromosome"/>
</dbReference>
<protein>
    <submittedName>
        <fullName evidence="2">Uncharacterized protein</fullName>
    </submittedName>
</protein>
<name>A0A2Z2J0L5_CORST</name>
<dbReference type="KEGG" id="cstr:CBE89_00355"/>
<proteinExistence type="predicted"/>